<dbReference type="AlphaFoldDB" id="A0A1H7LG72"/>
<feature type="chain" id="PRO_5030029041" evidence="11">
    <location>
        <begin position="24"/>
        <end position="382"/>
    </location>
</feature>
<dbReference type="STRING" id="416943.SAMN05445871_3849"/>
<reference evidence="14" key="1">
    <citation type="submission" date="2016-10" db="EMBL/GenBank/DDBJ databases">
        <authorList>
            <person name="Varghese N."/>
            <person name="Submissions S."/>
        </authorList>
    </citation>
    <scope>NUCLEOTIDE SEQUENCE [LARGE SCALE GENOMIC DNA]</scope>
    <source>
        <strain evidence="14">LMG 26416</strain>
    </source>
</reference>
<evidence type="ECO:0000259" key="12">
    <source>
        <dbReference type="Pfam" id="PF13609"/>
    </source>
</evidence>
<dbReference type="PANTHER" id="PTHR34501">
    <property type="entry name" value="PROTEIN YDDL-RELATED"/>
    <property type="match status" value="1"/>
</dbReference>
<keyword evidence="7" id="KW-0406">Ion transport</keyword>
<organism evidence="13 14">
    <name type="scientific">Paraburkholderia caballeronis</name>
    <dbReference type="NCBI Taxonomy" id="416943"/>
    <lineage>
        <taxon>Bacteria</taxon>
        <taxon>Pseudomonadati</taxon>
        <taxon>Pseudomonadota</taxon>
        <taxon>Betaproteobacteria</taxon>
        <taxon>Burkholderiales</taxon>
        <taxon>Burkholderiaceae</taxon>
        <taxon>Paraburkholderia</taxon>
    </lineage>
</organism>
<keyword evidence="9" id="KW-0472">Membrane</keyword>
<keyword evidence="8" id="KW-0626">Porin</keyword>
<dbReference type="InterPro" id="IPR002299">
    <property type="entry name" value="Porin_Neis"/>
</dbReference>
<keyword evidence="5" id="KW-0812">Transmembrane</keyword>
<gene>
    <name evidence="13" type="ORF">SAMN05192542_104329</name>
</gene>
<evidence type="ECO:0000256" key="3">
    <source>
        <dbReference type="ARBA" id="ARBA00022448"/>
    </source>
</evidence>
<name>A0A1H7LG72_9BURK</name>
<dbReference type="InterPro" id="IPR033900">
    <property type="entry name" value="Gram_neg_porin_domain"/>
</dbReference>
<dbReference type="EMBL" id="FOAJ01000004">
    <property type="protein sequence ID" value="SEK97495.1"/>
    <property type="molecule type" value="Genomic_DNA"/>
</dbReference>
<dbReference type="GO" id="GO:0015288">
    <property type="term" value="F:porin activity"/>
    <property type="evidence" value="ECO:0007669"/>
    <property type="project" value="UniProtKB-KW"/>
</dbReference>
<dbReference type="GO" id="GO:0006811">
    <property type="term" value="P:monoatomic ion transport"/>
    <property type="evidence" value="ECO:0007669"/>
    <property type="project" value="UniProtKB-KW"/>
</dbReference>
<proteinExistence type="predicted"/>
<dbReference type="Gene3D" id="2.40.160.10">
    <property type="entry name" value="Porin"/>
    <property type="match status" value="1"/>
</dbReference>
<keyword evidence="10" id="KW-0998">Cell outer membrane</keyword>
<evidence type="ECO:0000256" key="5">
    <source>
        <dbReference type="ARBA" id="ARBA00022692"/>
    </source>
</evidence>
<dbReference type="GO" id="GO:0046930">
    <property type="term" value="C:pore complex"/>
    <property type="evidence" value="ECO:0007669"/>
    <property type="project" value="UniProtKB-KW"/>
</dbReference>
<evidence type="ECO:0000256" key="6">
    <source>
        <dbReference type="ARBA" id="ARBA00022729"/>
    </source>
</evidence>
<accession>A0A1H7LG72</accession>
<dbReference type="Proteomes" id="UP000199120">
    <property type="component" value="Unassembled WGS sequence"/>
</dbReference>
<dbReference type="GO" id="GO:0009279">
    <property type="term" value="C:cell outer membrane"/>
    <property type="evidence" value="ECO:0007669"/>
    <property type="project" value="UniProtKB-SubCell"/>
</dbReference>
<evidence type="ECO:0000256" key="7">
    <source>
        <dbReference type="ARBA" id="ARBA00023065"/>
    </source>
</evidence>
<feature type="domain" description="Porin" evidence="12">
    <location>
        <begin position="8"/>
        <end position="350"/>
    </location>
</feature>
<dbReference type="CDD" id="cd00342">
    <property type="entry name" value="gram_neg_porins"/>
    <property type="match status" value="1"/>
</dbReference>
<evidence type="ECO:0000256" key="2">
    <source>
        <dbReference type="ARBA" id="ARBA00011233"/>
    </source>
</evidence>
<dbReference type="InterPro" id="IPR023614">
    <property type="entry name" value="Porin_dom_sf"/>
</dbReference>
<evidence type="ECO:0000256" key="1">
    <source>
        <dbReference type="ARBA" id="ARBA00004571"/>
    </source>
</evidence>
<feature type="signal peptide" evidence="11">
    <location>
        <begin position="1"/>
        <end position="23"/>
    </location>
</feature>
<dbReference type="PANTHER" id="PTHR34501:SF9">
    <property type="entry name" value="MAJOR OUTER MEMBRANE PROTEIN P.IA"/>
    <property type="match status" value="1"/>
</dbReference>
<evidence type="ECO:0000256" key="11">
    <source>
        <dbReference type="SAM" id="SignalP"/>
    </source>
</evidence>
<evidence type="ECO:0000256" key="4">
    <source>
        <dbReference type="ARBA" id="ARBA00022452"/>
    </source>
</evidence>
<comment type="subcellular location">
    <subcellularLocation>
        <location evidence="1">Cell outer membrane</location>
        <topology evidence="1">Multi-pass membrane protein</topology>
    </subcellularLocation>
</comment>
<protein>
    <submittedName>
        <fullName evidence="13">Outer membrane protein (Porin)</fullName>
    </submittedName>
</protein>
<evidence type="ECO:0000256" key="10">
    <source>
        <dbReference type="ARBA" id="ARBA00023237"/>
    </source>
</evidence>
<dbReference type="RefSeq" id="WP_090551203.1">
    <property type="nucleotide sequence ID" value="NZ_FNSR01000002.1"/>
</dbReference>
<keyword evidence="4" id="KW-1134">Transmembrane beta strand</keyword>
<comment type="subunit">
    <text evidence="2">Homotrimer.</text>
</comment>
<dbReference type="PRINTS" id="PR00184">
    <property type="entry name" value="NEISSPPORIN"/>
</dbReference>
<keyword evidence="3" id="KW-0813">Transport</keyword>
<keyword evidence="14" id="KW-1185">Reference proteome</keyword>
<evidence type="ECO:0000256" key="9">
    <source>
        <dbReference type="ARBA" id="ARBA00023136"/>
    </source>
</evidence>
<keyword evidence="6 11" id="KW-0732">Signal</keyword>
<evidence type="ECO:0000256" key="8">
    <source>
        <dbReference type="ARBA" id="ARBA00023114"/>
    </source>
</evidence>
<evidence type="ECO:0000313" key="14">
    <source>
        <dbReference type="Proteomes" id="UP000199120"/>
    </source>
</evidence>
<dbReference type="Pfam" id="PF13609">
    <property type="entry name" value="Porin_4"/>
    <property type="match status" value="1"/>
</dbReference>
<evidence type="ECO:0000313" key="13">
    <source>
        <dbReference type="EMBL" id="SEK97495.1"/>
    </source>
</evidence>
<dbReference type="InterPro" id="IPR050298">
    <property type="entry name" value="Gram-neg_bact_OMP"/>
</dbReference>
<dbReference type="OrthoDB" id="8679056at2"/>
<sequence length="382" mass="39766">MNKHTGAALAALLGMTASTGSFAQSSVTLYGLLDTGIEYVNHANAHGDSVVRMPGITGSLPSRWGMRGKEDLGGGLATVFVLESGFNVRGGDMGQGGRLFGRQAWVGLQGPFGTLSFGRQYTMAFWAVQDSDLLGPDIYGGVGSFDSYIPNGRSDNTVAWKGTWQGVTAGATWSFGRDSAGTGNSPGQGTCAGSLPGDARACRQWSAMLRYDAPAGFGVVASYDQQRGGPGAAANLFDGVAPLALTSSADTDSRIQANGYAQLGPVKIGGGWLGRHVETELPTVPDVTSNLYYLSASWLATPALTVDGGVYRMINRVQDARGTLVALRTTYQFSKRTSVYAQGGWLSNSAHAAYTLSQGGAGTTPGAGMSQLGLMLGLQQRF</sequence>
<dbReference type="SUPFAM" id="SSF56935">
    <property type="entry name" value="Porins"/>
    <property type="match status" value="1"/>
</dbReference>